<sequence>MLVPRFDLFRLDRNVNTSDKQRGGGVKKILKGSPVQHAVDDVEQLFASIGRNAKKTIFGGVYIPSRSSMKIYQRQCEALEDLQLQYPLANFVICGDFNVPCAEWLDDRFTLCPPLDDRTLHR</sequence>
<evidence type="ECO:0008006" key="3">
    <source>
        <dbReference type="Google" id="ProtNLM"/>
    </source>
</evidence>
<keyword evidence="2" id="KW-1185">Reference proteome</keyword>
<reference evidence="1 2" key="1">
    <citation type="journal article" date="2021" name="BMC Biol.">
        <title>Horizontally acquired antibacterial genes associated with adaptive radiation of ladybird beetles.</title>
        <authorList>
            <person name="Li H.S."/>
            <person name="Tang X.F."/>
            <person name="Huang Y.H."/>
            <person name="Xu Z.Y."/>
            <person name="Chen M.L."/>
            <person name="Du X.Y."/>
            <person name="Qiu B.Y."/>
            <person name="Chen P.T."/>
            <person name="Zhang W."/>
            <person name="Slipinski A."/>
            <person name="Escalona H.E."/>
            <person name="Waterhouse R.M."/>
            <person name="Zwick A."/>
            <person name="Pang H."/>
        </authorList>
    </citation>
    <scope>NUCLEOTIDE SEQUENCE [LARGE SCALE GENOMIC DNA]</scope>
    <source>
        <strain evidence="1">SYSU2018</strain>
    </source>
</reference>
<dbReference type="InterPro" id="IPR036691">
    <property type="entry name" value="Endo/exonu/phosph_ase_sf"/>
</dbReference>
<comment type="caution">
    <text evidence="1">The sequence shown here is derived from an EMBL/GenBank/DDBJ whole genome shotgun (WGS) entry which is preliminary data.</text>
</comment>
<dbReference type="SUPFAM" id="SSF56219">
    <property type="entry name" value="DNase I-like"/>
    <property type="match status" value="1"/>
</dbReference>
<dbReference type="Gene3D" id="3.60.10.10">
    <property type="entry name" value="Endonuclease/exonuclease/phosphatase"/>
    <property type="match status" value="1"/>
</dbReference>
<gene>
    <name evidence="1" type="ORF">HHI36_018232</name>
</gene>
<dbReference type="Proteomes" id="UP001516400">
    <property type="component" value="Unassembled WGS sequence"/>
</dbReference>
<dbReference type="AlphaFoldDB" id="A0ABD2P001"/>
<evidence type="ECO:0000313" key="1">
    <source>
        <dbReference type="EMBL" id="KAL3284064.1"/>
    </source>
</evidence>
<organism evidence="1 2">
    <name type="scientific">Cryptolaemus montrouzieri</name>
    <dbReference type="NCBI Taxonomy" id="559131"/>
    <lineage>
        <taxon>Eukaryota</taxon>
        <taxon>Metazoa</taxon>
        <taxon>Ecdysozoa</taxon>
        <taxon>Arthropoda</taxon>
        <taxon>Hexapoda</taxon>
        <taxon>Insecta</taxon>
        <taxon>Pterygota</taxon>
        <taxon>Neoptera</taxon>
        <taxon>Endopterygota</taxon>
        <taxon>Coleoptera</taxon>
        <taxon>Polyphaga</taxon>
        <taxon>Cucujiformia</taxon>
        <taxon>Coccinelloidea</taxon>
        <taxon>Coccinellidae</taxon>
        <taxon>Scymninae</taxon>
        <taxon>Scymnini</taxon>
        <taxon>Cryptolaemus</taxon>
    </lineage>
</organism>
<proteinExistence type="predicted"/>
<dbReference type="EMBL" id="JABFTP020000165">
    <property type="protein sequence ID" value="KAL3284064.1"/>
    <property type="molecule type" value="Genomic_DNA"/>
</dbReference>
<name>A0ABD2P001_9CUCU</name>
<protein>
    <recommendedName>
        <fullName evidence="3">Endonuclease/exonuclease/phosphatase domain-containing protein</fullName>
    </recommendedName>
</protein>
<accession>A0ABD2P001</accession>
<evidence type="ECO:0000313" key="2">
    <source>
        <dbReference type="Proteomes" id="UP001516400"/>
    </source>
</evidence>